<evidence type="ECO:0000313" key="3">
    <source>
        <dbReference type="EMBL" id="VFS89601.1"/>
    </source>
</evidence>
<dbReference type="PANTHER" id="PTHR43265:SF1">
    <property type="entry name" value="ESTERASE ESTD"/>
    <property type="match status" value="1"/>
</dbReference>
<dbReference type="GO" id="GO:0052689">
    <property type="term" value="F:carboxylic ester hydrolase activity"/>
    <property type="evidence" value="ECO:0007669"/>
    <property type="project" value="TreeGrafter"/>
</dbReference>
<dbReference type="InterPro" id="IPR053145">
    <property type="entry name" value="AB_hydrolase_Est10"/>
</dbReference>
<reference evidence="3 4" key="1">
    <citation type="submission" date="2019-03" db="EMBL/GenBank/DDBJ databases">
        <authorList>
            <consortium name="Pathogen Informatics"/>
        </authorList>
    </citation>
    <scope>NUCLEOTIDE SEQUENCE [LARGE SCALE GENOMIC DNA]</scope>
    <source>
        <strain evidence="3 4">NCTC12998</strain>
    </source>
</reference>
<protein>
    <submittedName>
        <fullName evidence="3">Alpha/beta hydrolase family</fullName>
    </submittedName>
</protein>
<dbReference type="SUPFAM" id="SSF53474">
    <property type="entry name" value="alpha/beta-Hydrolases"/>
    <property type="match status" value="1"/>
</dbReference>
<proteinExistence type="predicted"/>
<dbReference type="InterPro" id="IPR022742">
    <property type="entry name" value="Hydrolase_4"/>
</dbReference>
<sequence>MIKYIVSFSIMIILVIIFLFSRLSDFELAGYGQLRTLSFTHHQDLLQGTLILPPDKVYPPFVLLIHGDGPQDRWSDGGYIPLVNFLVSQGIAVFSWDKPGVGESTGNWLAQTMSDRAREAVLALQKLREQPELKESRGGYLGFSQAGWVVPQASQLTTTDFIVLIGPAINWRNQGIYYTEQRLKAEGRSMSALLDAKKHEAAVFDRQFTEEAANRPCNTPCTRQDFERRNSRADATKEISGIDTPVFILMGKDDRNVDPDETVAVWRKALPVVQRVVSGSCRGQLTGFYAANGLIINLPLSGLCGNRDCFCCPGNTPIRPGHLILSHHGSLSSNVGTELPSYYLPKAKQGVTKKPPVS</sequence>
<accession>A0A485CYN0</accession>
<keyword evidence="1" id="KW-1133">Transmembrane helix</keyword>
<feature type="domain" description="Serine aminopeptidase S33" evidence="2">
    <location>
        <begin position="76"/>
        <end position="268"/>
    </location>
</feature>
<dbReference type="PANTHER" id="PTHR43265">
    <property type="entry name" value="ESTERASE ESTD"/>
    <property type="match status" value="1"/>
</dbReference>
<dbReference type="Proteomes" id="UP000345637">
    <property type="component" value="Unassembled WGS sequence"/>
</dbReference>
<dbReference type="Pfam" id="PF12146">
    <property type="entry name" value="Hydrolase_4"/>
    <property type="match status" value="1"/>
</dbReference>
<dbReference type="AlphaFoldDB" id="A0A485CYN0"/>
<dbReference type="Gene3D" id="3.40.50.1820">
    <property type="entry name" value="alpha/beta hydrolase"/>
    <property type="match status" value="1"/>
</dbReference>
<keyword evidence="1" id="KW-0812">Transmembrane</keyword>
<keyword evidence="1" id="KW-0472">Membrane</keyword>
<feature type="transmembrane region" description="Helical" evidence="1">
    <location>
        <begin position="6"/>
        <end position="23"/>
    </location>
</feature>
<dbReference type="InterPro" id="IPR029058">
    <property type="entry name" value="AB_hydrolase_fold"/>
</dbReference>
<evidence type="ECO:0000256" key="1">
    <source>
        <dbReference type="SAM" id="Phobius"/>
    </source>
</evidence>
<name>A0A485CYN0_RAOPL</name>
<dbReference type="EMBL" id="CAADJE010000037">
    <property type="protein sequence ID" value="VFS89601.1"/>
    <property type="molecule type" value="Genomic_DNA"/>
</dbReference>
<organism evidence="3 4">
    <name type="scientific">Raoultella planticola</name>
    <name type="common">Klebsiella planticola</name>
    <dbReference type="NCBI Taxonomy" id="575"/>
    <lineage>
        <taxon>Bacteria</taxon>
        <taxon>Pseudomonadati</taxon>
        <taxon>Pseudomonadota</taxon>
        <taxon>Gammaproteobacteria</taxon>
        <taxon>Enterobacterales</taxon>
        <taxon>Enterobacteriaceae</taxon>
        <taxon>Klebsiella/Raoultella group</taxon>
        <taxon>Raoultella</taxon>
    </lineage>
</organism>
<evidence type="ECO:0000313" key="4">
    <source>
        <dbReference type="Proteomes" id="UP000345637"/>
    </source>
</evidence>
<evidence type="ECO:0000259" key="2">
    <source>
        <dbReference type="Pfam" id="PF12146"/>
    </source>
</evidence>
<gene>
    <name evidence="3" type="ORF">NCTC12998_06711</name>
</gene>
<keyword evidence="3" id="KW-0378">Hydrolase</keyword>